<evidence type="ECO:0000313" key="7">
    <source>
        <dbReference type="Proteomes" id="UP000066049"/>
    </source>
</evidence>
<reference evidence="7" key="1">
    <citation type="submission" date="2015-08" db="EMBL/GenBank/DDBJ databases">
        <title>Comparative genomics of the Campylobacter concisus group.</title>
        <authorList>
            <person name="Miller W.G."/>
            <person name="Yee E."/>
            <person name="Chapman M.H."/>
            <person name="Huynh S."/>
            <person name="Bono J.L."/>
            <person name="On S.L.W."/>
            <person name="St Leger J."/>
            <person name="Foster G."/>
            <person name="Parker C.T."/>
        </authorList>
    </citation>
    <scope>NUCLEOTIDE SEQUENCE [LARGE SCALE GENOMIC DNA]</scope>
    <source>
        <strain evidence="7">ATCC 33237</strain>
    </source>
</reference>
<evidence type="ECO:0000259" key="5">
    <source>
        <dbReference type="PROSITE" id="PS51755"/>
    </source>
</evidence>
<sequence length="227" mass="25640">MSKILNNLTVLIVENEGDGKKIVQEVMRDKFEKVITAQNGDEGLKKFKKYNPNMVITDVFMPIMNGLDMAKSIKEISKDTPIIVFSTNSEKETLLKAIDVGIDKYVLKPIDLDDFLVTLENVAKNKIETANIIQVTNGYSFNKIKRVLIRDGIEISLTKKELAFISLLIKRLGTLVLHDEIKNVVWVGESVTEAAIRTFVKRVRDKVGSNFIKNVPGLGYKIDRRLS</sequence>
<dbReference type="Proteomes" id="UP000066049">
    <property type="component" value="Chromosome"/>
</dbReference>
<dbReference type="PROSITE" id="PS51755">
    <property type="entry name" value="OMPR_PHOB"/>
    <property type="match status" value="1"/>
</dbReference>
<dbReference type="InterPro" id="IPR001789">
    <property type="entry name" value="Sig_transdc_resp-reg_receiver"/>
</dbReference>
<evidence type="ECO:0000256" key="3">
    <source>
        <dbReference type="PROSITE-ProRule" id="PRU01091"/>
    </source>
</evidence>
<dbReference type="KEGG" id="ccoc:CCON33237_0295"/>
<dbReference type="EMBL" id="CP012541">
    <property type="protein sequence ID" value="ALF47004.1"/>
    <property type="molecule type" value="Genomic_DNA"/>
</dbReference>
<dbReference type="Pfam" id="PF00072">
    <property type="entry name" value="Response_reg"/>
    <property type="match status" value="1"/>
</dbReference>
<organism evidence="6 7">
    <name type="scientific">Campylobacter concisus</name>
    <dbReference type="NCBI Taxonomy" id="199"/>
    <lineage>
        <taxon>Bacteria</taxon>
        <taxon>Pseudomonadati</taxon>
        <taxon>Campylobacterota</taxon>
        <taxon>Epsilonproteobacteria</taxon>
        <taxon>Campylobacterales</taxon>
        <taxon>Campylobacteraceae</taxon>
        <taxon>Campylobacter</taxon>
    </lineage>
</organism>
<dbReference type="RefSeq" id="WP_054196090.1">
    <property type="nucleotide sequence ID" value="NZ_CABMKQ010000002.1"/>
</dbReference>
<dbReference type="SMART" id="SM00862">
    <property type="entry name" value="Trans_reg_C"/>
    <property type="match status" value="1"/>
</dbReference>
<accession>A0A0M4ST97</accession>
<feature type="domain" description="Response regulatory" evidence="4">
    <location>
        <begin position="9"/>
        <end position="123"/>
    </location>
</feature>
<dbReference type="SMR" id="A0A0M4ST97"/>
<evidence type="ECO:0000256" key="2">
    <source>
        <dbReference type="PROSITE-ProRule" id="PRU00169"/>
    </source>
</evidence>
<name>A0A0M4ST97_9BACT</name>
<dbReference type="InterPro" id="IPR011006">
    <property type="entry name" value="CheY-like_superfamily"/>
</dbReference>
<keyword evidence="1 3" id="KW-0238">DNA-binding</keyword>
<dbReference type="GO" id="GO:0000160">
    <property type="term" value="P:phosphorelay signal transduction system"/>
    <property type="evidence" value="ECO:0007669"/>
    <property type="project" value="InterPro"/>
</dbReference>
<dbReference type="GeneID" id="28661962"/>
<gene>
    <name evidence="6" type="ORF">CCON33237_0295</name>
</gene>
<evidence type="ECO:0000259" key="4">
    <source>
        <dbReference type="PROSITE" id="PS50110"/>
    </source>
</evidence>
<dbReference type="InterPro" id="IPR052048">
    <property type="entry name" value="ST_Response_Regulator"/>
</dbReference>
<dbReference type="CDD" id="cd00383">
    <property type="entry name" value="trans_reg_C"/>
    <property type="match status" value="1"/>
</dbReference>
<keyword evidence="2" id="KW-0597">Phosphoprotein</keyword>
<feature type="domain" description="OmpR/PhoB-type" evidence="5">
    <location>
        <begin position="130"/>
        <end position="224"/>
    </location>
</feature>
<dbReference type="SUPFAM" id="SSF52172">
    <property type="entry name" value="CheY-like"/>
    <property type="match status" value="1"/>
</dbReference>
<feature type="DNA-binding region" description="OmpR/PhoB-type" evidence="3">
    <location>
        <begin position="130"/>
        <end position="224"/>
    </location>
</feature>
<dbReference type="Gene3D" id="1.10.10.10">
    <property type="entry name" value="Winged helix-like DNA-binding domain superfamily/Winged helix DNA-binding domain"/>
    <property type="match status" value="1"/>
</dbReference>
<evidence type="ECO:0000256" key="1">
    <source>
        <dbReference type="ARBA" id="ARBA00023125"/>
    </source>
</evidence>
<proteinExistence type="predicted"/>
<protein>
    <submittedName>
        <fullName evidence="6">Response regulator</fullName>
    </submittedName>
</protein>
<dbReference type="InterPro" id="IPR036388">
    <property type="entry name" value="WH-like_DNA-bd_sf"/>
</dbReference>
<dbReference type="PATRIC" id="fig|199.248.peg.311"/>
<feature type="modified residue" description="4-aspartylphosphate" evidence="2">
    <location>
        <position position="58"/>
    </location>
</feature>
<dbReference type="PANTHER" id="PTHR43228:SF1">
    <property type="entry name" value="TWO-COMPONENT RESPONSE REGULATOR ARR22"/>
    <property type="match status" value="1"/>
</dbReference>
<dbReference type="Pfam" id="PF00486">
    <property type="entry name" value="Trans_reg_C"/>
    <property type="match status" value="1"/>
</dbReference>
<dbReference type="InterPro" id="IPR001867">
    <property type="entry name" value="OmpR/PhoB-type_DNA-bd"/>
</dbReference>
<dbReference type="GO" id="GO:0003677">
    <property type="term" value="F:DNA binding"/>
    <property type="evidence" value="ECO:0007669"/>
    <property type="project" value="UniProtKB-UniRule"/>
</dbReference>
<dbReference type="SMART" id="SM00448">
    <property type="entry name" value="REC"/>
    <property type="match status" value="1"/>
</dbReference>
<evidence type="ECO:0000313" key="6">
    <source>
        <dbReference type="EMBL" id="ALF47004.1"/>
    </source>
</evidence>
<dbReference type="PANTHER" id="PTHR43228">
    <property type="entry name" value="TWO-COMPONENT RESPONSE REGULATOR"/>
    <property type="match status" value="1"/>
</dbReference>
<dbReference type="Gene3D" id="3.40.50.2300">
    <property type="match status" value="1"/>
</dbReference>
<dbReference type="AlphaFoldDB" id="A0A0M4ST97"/>
<dbReference type="GO" id="GO:0006355">
    <property type="term" value="P:regulation of DNA-templated transcription"/>
    <property type="evidence" value="ECO:0007669"/>
    <property type="project" value="InterPro"/>
</dbReference>
<dbReference type="PROSITE" id="PS50110">
    <property type="entry name" value="RESPONSE_REGULATORY"/>
    <property type="match status" value="1"/>
</dbReference>